<dbReference type="InterPro" id="IPR011990">
    <property type="entry name" value="TPR-like_helical_dom_sf"/>
</dbReference>
<dbReference type="Gene3D" id="1.25.40.10">
    <property type="entry name" value="Tetratricopeptide repeat domain"/>
    <property type="match status" value="1"/>
</dbReference>
<organism evidence="2 3">
    <name type="scientific">Haemophilus parainfluenzae ATCC 33392</name>
    <dbReference type="NCBI Taxonomy" id="888828"/>
    <lineage>
        <taxon>Bacteria</taxon>
        <taxon>Pseudomonadati</taxon>
        <taxon>Pseudomonadota</taxon>
        <taxon>Gammaproteobacteria</taxon>
        <taxon>Pasteurellales</taxon>
        <taxon>Pasteurellaceae</taxon>
        <taxon>Haemophilus</taxon>
    </lineage>
</organism>
<dbReference type="InterPro" id="IPR019734">
    <property type="entry name" value="TPR_rpt"/>
</dbReference>
<feature type="signal peptide" evidence="1">
    <location>
        <begin position="1"/>
        <end position="19"/>
    </location>
</feature>
<name>A0ABD7ZHF0_HAEPA</name>
<evidence type="ECO:0000313" key="3">
    <source>
        <dbReference type="Proteomes" id="UP001242781"/>
    </source>
</evidence>
<evidence type="ECO:0008006" key="4">
    <source>
        <dbReference type="Google" id="ProtNLM"/>
    </source>
</evidence>
<protein>
    <recommendedName>
        <fullName evidence="4">Tetratricopeptide repeat protein</fullName>
    </recommendedName>
</protein>
<sequence>MRNLILVLFSVVFYSSSFAKDIYQEIYNLDKSYYGDDFPTAKHISYPEKNLSIDISYHINGYEHFDGYEHTVYKKSILIKVNEISKEIIFDDVTYKNIKNYLTLCKMNDQSNLLSHTEVFEGADLREPWIGFNINFYKIRKYSGKEIIEKLPENIQTEFNMDNKFWTPTVESNKPDDGRKFYPFYDEKSTLNRLIEMGLCASIDSPSNLEKALKDNQNISIDKLYVDNQILLYPLDKNTVTSYNNNAFYLGKENRYDVAIYILNKVIDKYPNRMVAYINLGDLYWDNGSKKEAIKIYQDYIQKMNALGKEGKIPEKILKRVDSFLN</sequence>
<proteinExistence type="predicted"/>
<evidence type="ECO:0000256" key="1">
    <source>
        <dbReference type="SAM" id="SignalP"/>
    </source>
</evidence>
<feature type="chain" id="PRO_5044795149" description="Tetratricopeptide repeat protein" evidence="1">
    <location>
        <begin position="20"/>
        <end position="326"/>
    </location>
</feature>
<evidence type="ECO:0000313" key="2">
    <source>
        <dbReference type="EMBL" id="WMS23968.1"/>
    </source>
</evidence>
<gene>
    <name evidence="2" type="ORF">RDV53_01005</name>
</gene>
<accession>A0ABD7ZHF0</accession>
<dbReference type="AlphaFoldDB" id="A0ABD7ZHF0"/>
<dbReference type="SUPFAM" id="SSF48452">
    <property type="entry name" value="TPR-like"/>
    <property type="match status" value="1"/>
</dbReference>
<dbReference type="EMBL" id="CP133470">
    <property type="protein sequence ID" value="WMS23968.1"/>
    <property type="molecule type" value="Genomic_DNA"/>
</dbReference>
<reference evidence="2 3" key="1">
    <citation type="submission" date="2023-08" db="EMBL/GenBank/DDBJ databases">
        <title>Haemophilus_parainfluenzae_DSM 8978_complete_genome_hifiasm_Zymo_Research_D6332.</title>
        <authorList>
            <person name="Damerum A."/>
        </authorList>
    </citation>
    <scope>NUCLEOTIDE SEQUENCE [LARGE SCALE GENOMIC DNA]</scope>
    <source>
        <strain evidence="2 3">DSM 8978</strain>
    </source>
</reference>
<dbReference type="Proteomes" id="UP001242781">
    <property type="component" value="Chromosome"/>
</dbReference>
<keyword evidence="1" id="KW-0732">Signal</keyword>
<dbReference type="GeneID" id="93298076"/>
<dbReference type="RefSeq" id="WP_050783114.1">
    <property type="nucleotide sequence ID" value="NZ_AFQS01000012.1"/>
</dbReference>
<dbReference type="Pfam" id="PF13174">
    <property type="entry name" value="TPR_6"/>
    <property type="match status" value="1"/>
</dbReference>